<evidence type="ECO:0000313" key="2">
    <source>
        <dbReference type="EMBL" id="MDR6512015.1"/>
    </source>
</evidence>
<reference evidence="2 3" key="1">
    <citation type="submission" date="2023-07" db="EMBL/GenBank/DDBJ databases">
        <title>Sorghum-associated microbial communities from plants grown in Nebraska, USA.</title>
        <authorList>
            <person name="Schachtman D."/>
        </authorList>
    </citation>
    <scope>NUCLEOTIDE SEQUENCE [LARGE SCALE GENOMIC DNA]</scope>
    <source>
        <strain evidence="2 3">DS1027</strain>
    </source>
</reference>
<protein>
    <submittedName>
        <fullName evidence="2">Dipeptidyl aminopeptidase/acylaminoacyl peptidase</fullName>
    </submittedName>
</protein>
<dbReference type="GO" id="GO:0004177">
    <property type="term" value="F:aminopeptidase activity"/>
    <property type="evidence" value="ECO:0007669"/>
    <property type="project" value="UniProtKB-KW"/>
</dbReference>
<dbReference type="InterPro" id="IPR011659">
    <property type="entry name" value="WD40"/>
</dbReference>
<feature type="domain" description="Peptidase S9 prolyl oligopeptidase catalytic" evidence="1">
    <location>
        <begin position="526"/>
        <end position="683"/>
    </location>
</feature>
<dbReference type="Pfam" id="PF00326">
    <property type="entry name" value="Peptidase_S9"/>
    <property type="match status" value="1"/>
</dbReference>
<dbReference type="InterPro" id="IPR001375">
    <property type="entry name" value="Peptidase_S9_cat"/>
</dbReference>
<dbReference type="InterPro" id="IPR011042">
    <property type="entry name" value="6-blade_b-propeller_TolB-like"/>
</dbReference>
<keyword evidence="2" id="KW-0645">Protease</keyword>
<dbReference type="Pfam" id="PF07676">
    <property type="entry name" value="PD40"/>
    <property type="match status" value="1"/>
</dbReference>
<sequence length="718" mass="78720">MALALALLLAEATIAWPVSPAPVADRCDPPAPPASAPPASRLVTARDLARLIDIGRSDPYDAPPPFGLSPDGKTIAVILRQADPAHNAYCQRLVLVSAVPSGEPPAAPREIDRGGAFIRATYPLRTFPALRAGYGQVITPHWSPDGRTIAYIKQTAGPPQAWLVPRDGGPARTLTALPDAVENLAWNAEGTALIIATRPALRQQSDAIAATAGEGYLYDDRFAPELADHPIPSAPMPLVFSRVDIASGTIQPATSAERAILVPPPAPGQPPQASGATRSADGRWAWIEPVHPAWVVSARQVVIEAPARRGPPRRWLCPEALCDGTMHLWWSRDGATLYLLQRTGWGRSQTRLLRWRRGAPRPEAVLTTDDVLVGCVPRPDALYCARESSAHPRVLVRIDWRSGASRTVLDPNPQWAQFRLGTIQRLKVRNAYGVESHADLVLPPDHRPGERHPLVVVQYLSEGFLRGGTGDENPIQPLAARGFAVLSFARPAAVPSVRDAPDETELMRREHVDWLDRRSVQSALEEALRQAVATGAIDPARMGITGMSEGTSMTQWALLNSKLFKAAELGVCCEGPTIYPLVAGPVFERLGRQLGTAWFEPQSEQVWKPMDLAANAERITAPILIQSDDSEYTNALDVVAQFRLLGKPIEMWVMPGEPHFKWQPAHRLAMYERTMDWFSFWLQRQRDCDPNKATQYQRWLAMPGAPSKDEVTCLPSRP</sequence>
<dbReference type="RefSeq" id="WP_309805697.1">
    <property type="nucleotide sequence ID" value="NZ_JAVDRD010000007.1"/>
</dbReference>
<dbReference type="Gene3D" id="2.120.10.30">
    <property type="entry name" value="TolB, C-terminal domain"/>
    <property type="match status" value="1"/>
</dbReference>
<dbReference type="InterPro" id="IPR053536">
    <property type="entry name" value="Lasso_peptide_isopeptidase"/>
</dbReference>
<evidence type="ECO:0000259" key="1">
    <source>
        <dbReference type="Pfam" id="PF00326"/>
    </source>
</evidence>
<dbReference type="NCBIfam" id="NF033523">
    <property type="entry name" value="lasso_peptidase"/>
    <property type="match status" value="1"/>
</dbReference>
<dbReference type="EMBL" id="JAVDRD010000007">
    <property type="protein sequence ID" value="MDR6512015.1"/>
    <property type="molecule type" value="Genomic_DNA"/>
</dbReference>
<dbReference type="SUPFAM" id="SSF53474">
    <property type="entry name" value="alpha/beta-Hydrolases"/>
    <property type="match status" value="1"/>
</dbReference>
<organism evidence="2 3">
    <name type="scientific">Novosphingobium capsulatum</name>
    <dbReference type="NCBI Taxonomy" id="13688"/>
    <lineage>
        <taxon>Bacteria</taxon>
        <taxon>Pseudomonadati</taxon>
        <taxon>Pseudomonadota</taxon>
        <taxon>Alphaproteobacteria</taxon>
        <taxon>Sphingomonadales</taxon>
        <taxon>Sphingomonadaceae</taxon>
        <taxon>Novosphingobium</taxon>
    </lineage>
</organism>
<accession>A0ABU1MNU3</accession>
<dbReference type="Proteomes" id="UP001184150">
    <property type="component" value="Unassembled WGS sequence"/>
</dbReference>
<keyword evidence="3" id="KW-1185">Reference proteome</keyword>
<dbReference type="InterPro" id="IPR029058">
    <property type="entry name" value="AB_hydrolase_fold"/>
</dbReference>
<dbReference type="SUPFAM" id="SSF82171">
    <property type="entry name" value="DPP6 N-terminal domain-like"/>
    <property type="match status" value="1"/>
</dbReference>
<evidence type="ECO:0000313" key="3">
    <source>
        <dbReference type="Proteomes" id="UP001184150"/>
    </source>
</evidence>
<gene>
    <name evidence="2" type="ORF">J2792_002898</name>
</gene>
<comment type="caution">
    <text evidence="2">The sequence shown here is derived from an EMBL/GenBank/DDBJ whole genome shotgun (WGS) entry which is preliminary data.</text>
</comment>
<name>A0ABU1MNU3_9SPHN</name>
<keyword evidence="2" id="KW-0031">Aminopeptidase</keyword>
<proteinExistence type="predicted"/>
<keyword evidence="2" id="KW-0378">Hydrolase</keyword>
<dbReference type="Gene3D" id="3.40.50.1820">
    <property type="entry name" value="alpha/beta hydrolase"/>
    <property type="match status" value="1"/>
</dbReference>